<dbReference type="Proteomes" id="UP000502035">
    <property type="component" value="Chromosome"/>
</dbReference>
<keyword evidence="2" id="KW-1185">Reference proteome</keyword>
<proteinExistence type="predicted"/>
<dbReference type="KEGG" id="npi:G7071_10525"/>
<dbReference type="RefSeq" id="WP_166318272.1">
    <property type="nucleotide sequence ID" value="NZ_CP049866.1"/>
</dbReference>
<reference evidence="1 2" key="1">
    <citation type="submission" date="2020-03" db="EMBL/GenBank/DDBJ databases">
        <title>Nocardioides sp. nov., isolated from fish.</title>
        <authorList>
            <person name="Hyun D.-W."/>
            <person name="Bae J.-W."/>
        </authorList>
    </citation>
    <scope>NUCLEOTIDE SEQUENCE [LARGE SCALE GENOMIC DNA]</scope>
    <source>
        <strain evidence="1 2">HDW12A</strain>
    </source>
</reference>
<organism evidence="1 2">
    <name type="scientific">Nocardioides piscis</name>
    <dbReference type="NCBI Taxonomy" id="2714938"/>
    <lineage>
        <taxon>Bacteria</taxon>
        <taxon>Bacillati</taxon>
        <taxon>Actinomycetota</taxon>
        <taxon>Actinomycetes</taxon>
        <taxon>Propionibacteriales</taxon>
        <taxon>Nocardioidaceae</taxon>
        <taxon>Nocardioides</taxon>
    </lineage>
</organism>
<dbReference type="AlphaFoldDB" id="A0A6G7YG68"/>
<evidence type="ECO:0000313" key="2">
    <source>
        <dbReference type="Proteomes" id="UP000502035"/>
    </source>
</evidence>
<accession>A0A6G7YG68</accession>
<evidence type="ECO:0000313" key="1">
    <source>
        <dbReference type="EMBL" id="QIK75812.1"/>
    </source>
</evidence>
<name>A0A6G7YG68_9ACTN</name>
<protein>
    <submittedName>
        <fullName evidence="1">Uncharacterized protein</fullName>
    </submittedName>
</protein>
<gene>
    <name evidence="1" type="ORF">G7071_10525</name>
</gene>
<dbReference type="EMBL" id="CP049866">
    <property type="protein sequence ID" value="QIK75812.1"/>
    <property type="molecule type" value="Genomic_DNA"/>
</dbReference>
<sequence length="127" mass="13548">MRFTEHELTRAVEAAARTVARAKARKRAGGADAAWEALTRIERYYLLDGVGSQVLPVLIALPDVEVAPGTRPTFTDAQIVAAVESTLADGGGRLRRKVTVAARVALVRAALAELPPRMDPDALTTSD</sequence>